<dbReference type="InterPro" id="IPR000276">
    <property type="entry name" value="GPCR_Rhodpsn"/>
</dbReference>
<keyword evidence="6" id="KW-0675">Receptor</keyword>
<feature type="transmembrane region" description="Helical" evidence="9">
    <location>
        <begin position="313"/>
        <end position="334"/>
    </location>
</feature>
<dbReference type="PANTHER" id="PTHR24243:SF208">
    <property type="entry name" value="PYROKININ-1 RECEPTOR"/>
    <property type="match status" value="1"/>
</dbReference>
<gene>
    <name evidence="12" type="primary">LOC106011473</name>
</gene>
<organism evidence="11 12">
    <name type="scientific">Aplysia californica</name>
    <name type="common">California sea hare</name>
    <dbReference type="NCBI Taxonomy" id="6500"/>
    <lineage>
        <taxon>Eukaryota</taxon>
        <taxon>Metazoa</taxon>
        <taxon>Spiralia</taxon>
        <taxon>Lophotrochozoa</taxon>
        <taxon>Mollusca</taxon>
        <taxon>Gastropoda</taxon>
        <taxon>Heterobranchia</taxon>
        <taxon>Euthyneura</taxon>
        <taxon>Tectipleura</taxon>
        <taxon>Aplysiida</taxon>
        <taxon>Aplysioidea</taxon>
        <taxon>Aplysiidae</taxon>
        <taxon>Aplysia</taxon>
    </lineage>
</organism>
<evidence type="ECO:0000256" key="9">
    <source>
        <dbReference type="SAM" id="Phobius"/>
    </source>
</evidence>
<feature type="transmembrane region" description="Helical" evidence="9">
    <location>
        <begin position="216"/>
        <end position="237"/>
    </location>
</feature>
<dbReference type="Proteomes" id="UP000694888">
    <property type="component" value="Unplaced"/>
</dbReference>
<keyword evidence="3 9" id="KW-1133">Transmembrane helix</keyword>
<feature type="transmembrane region" description="Helical" evidence="9">
    <location>
        <begin position="60"/>
        <end position="82"/>
    </location>
</feature>
<evidence type="ECO:0000256" key="6">
    <source>
        <dbReference type="ARBA" id="ARBA00023170"/>
    </source>
</evidence>
<evidence type="ECO:0000256" key="7">
    <source>
        <dbReference type="ARBA" id="ARBA00023224"/>
    </source>
</evidence>
<name>A0ABM0ZXX2_APLCA</name>
<evidence type="ECO:0000259" key="10">
    <source>
        <dbReference type="PROSITE" id="PS50262"/>
    </source>
</evidence>
<evidence type="ECO:0000256" key="8">
    <source>
        <dbReference type="SAM" id="MobiDB-lite"/>
    </source>
</evidence>
<proteinExistence type="predicted"/>
<dbReference type="SUPFAM" id="SSF81321">
    <property type="entry name" value="Family A G protein-coupled receptor-like"/>
    <property type="match status" value="1"/>
</dbReference>
<evidence type="ECO:0000256" key="4">
    <source>
        <dbReference type="ARBA" id="ARBA00023040"/>
    </source>
</evidence>
<keyword evidence="2 9" id="KW-0812">Transmembrane</keyword>
<dbReference type="PRINTS" id="PR00237">
    <property type="entry name" value="GPCRRHODOPSN"/>
</dbReference>
<evidence type="ECO:0000256" key="2">
    <source>
        <dbReference type="ARBA" id="ARBA00022692"/>
    </source>
</evidence>
<feature type="region of interest" description="Disordered" evidence="8">
    <location>
        <begin position="270"/>
        <end position="301"/>
    </location>
</feature>
<accession>A0ABM0ZXX2</accession>
<feature type="transmembrane region" description="Helical" evidence="9">
    <location>
        <begin position="161"/>
        <end position="178"/>
    </location>
</feature>
<keyword evidence="11" id="KW-1185">Reference proteome</keyword>
<feature type="domain" description="G-protein coupled receptors family 1 profile" evidence="10">
    <location>
        <begin position="128"/>
        <end position="373"/>
    </location>
</feature>
<feature type="compositionally biased region" description="Basic and acidic residues" evidence="8">
    <location>
        <begin position="272"/>
        <end position="294"/>
    </location>
</feature>
<dbReference type="GeneID" id="106011473"/>
<keyword evidence="7" id="KW-0807">Transducer</keyword>
<evidence type="ECO:0000256" key="1">
    <source>
        <dbReference type="ARBA" id="ARBA00004141"/>
    </source>
</evidence>
<dbReference type="Gene3D" id="1.20.1070.10">
    <property type="entry name" value="Rhodopsin 7-helix transmembrane proteins"/>
    <property type="match status" value="1"/>
</dbReference>
<dbReference type="PANTHER" id="PTHR24243">
    <property type="entry name" value="G-PROTEIN COUPLED RECEPTOR"/>
    <property type="match status" value="1"/>
</dbReference>
<feature type="transmembrane region" description="Helical" evidence="9">
    <location>
        <begin position="354"/>
        <end position="376"/>
    </location>
</feature>
<dbReference type="RefSeq" id="XP_012936769.1">
    <property type="nucleotide sequence ID" value="XM_013081315.1"/>
</dbReference>
<evidence type="ECO:0000256" key="3">
    <source>
        <dbReference type="ARBA" id="ARBA00022989"/>
    </source>
</evidence>
<evidence type="ECO:0000256" key="5">
    <source>
        <dbReference type="ARBA" id="ARBA00023136"/>
    </source>
</evidence>
<evidence type="ECO:0000313" key="11">
    <source>
        <dbReference type="Proteomes" id="UP000694888"/>
    </source>
</evidence>
<protein>
    <submittedName>
        <fullName evidence="12">Alpha-1A adrenergic receptor-like</fullName>
    </submittedName>
</protein>
<dbReference type="PROSITE" id="PS50262">
    <property type="entry name" value="G_PROTEIN_RECEP_F1_2"/>
    <property type="match status" value="1"/>
</dbReference>
<evidence type="ECO:0000313" key="12">
    <source>
        <dbReference type="RefSeq" id="XP_012936769.1"/>
    </source>
</evidence>
<feature type="transmembrane region" description="Helical" evidence="9">
    <location>
        <begin position="127"/>
        <end position="149"/>
    </location>
</feature>
<reference evidence="12" key="1">
    <citation type="submission" date="2025-08" db="UniProtKB">
        <authorList>
            <consortium name="RefSeq"/>
        </authorList>
    </citation>
    <scope>IDENTIFICATION</scope>
</reference>
<comment type="subcellular location">
    <subcellularLocation>
        <location evidence="1">Membrane</location>
        <topology evidence="1">Multi-pass membrane protein</topology>
    </subcellularLocation>
</comment>
<keyword evidence="4" id="KW-0297">G-protein coupled receptor</keyword>
<dbReference type="InterPro" id="IPR017452">
    <property type="entry name" value="GPCR_Rhodpsn_7TM"/>
</dbReference>
<sequence length="397" mass="44478">MDTVTALIGGQDGHRDRRAGIVSNELQRYMYFNVYLVGVDCSSISNIGTITLLGAIKITLFIYTFIVSCYLPVYATHGLGWAQASEVNETKLVLWFSDIRDEVEVMVDWIAVMYVGFAWPRAMFLDISMLTTVFISLERCLCVIIPLHFKGTITLARAIKIISFIYAFIVSCYLPVYATHGLGWAPASEVNGTKLVLWFSDIRKEVEVVSNTVNGIIIPTVSHLTVIMCAYVMMLGLRSTSNFRSKANTKRNAGASNSTQHIVAPSKILPTSKRDGTTEEQSHYNVRPESESRHAGTSKSSTLCGKERRAVKLVTLVAIVFIFCTLPQVAMVYARRFIEELAVNRRYHNIHWTLFGVVYFVGGINSCVNMFLYLYASSRYRNIFLSMVDKKLKGASA</sequence>
<dbReference type="Pfam" id="PF00001">
    <property type="entry name" value="7tm_1"/>
    <property type="match status" value="1"/>
</dbReference>
<keyword evidence="5 9" id="KW-0472">Membrane</keyword>